<feature type="region of interest" description="Disordered" evidence="1">
    <location>
        <begin position="53"/>
        <end position="76"/>
    </location>
</feature>
<accession>A0A4U8YYA5</accession>
<evidence type="ECO:0000313" key="2">
    <source>
        <dbReference type="EMBL" id="VFU08419.1"/>
    </source>
</evidence>
<dbReference type="AlphaFoldDB" id="A0A4U8YYA5"/>
<gene>
    <name evidence="2" type="ORF">MTUNDRAET4_1526</name>
</gene>
<sequence>MAFGAAEGLSGEEIRRAIEDLRLWAAEAVGEKALRSDWHATLRRFMRRDADAKRILRPPSRSPREAPSQTFHVKRDSPQGDAWWAFVKARTGRTPPLDRNGGWRFPSEWPPMNAATLYEIDPLSRA</sequence>
<protein>
    <submittedName>
        <fullName evidence="2">Uncharacterized protein</fullName>
    </submittedName>
</protein>
<dbReference type="Proteomes" id="UP000294360">
    <property type="component" value="Chromosome"/>
</dbReference>
<reference evidence="2 3" key="1">
    <citation type="submission" date="2019-03" db="EMBL/GenBank/DDBJ databases">
        <authorList>
            <person name="Kox A.R. M."/>
        </authorList>
    </citation>
    <scope>NUCLEOTIDE SEQUENCE [LARGE SCALE GENOMIC DNA]</scope>
    <source>
        <strain evidence="2">MTUNDRAET4 annotated genome</strain>
    </source>
</reference>
<evidence type="ECO:0000313" key="3">
    <source>
        <dbReference type="Proteomes" id="UP000294360"/>
    </source>
</evidence>
<dbReference type="OrthoDB" id="7211084at2"/>
<dbReference type="RefSeq" id="WP_134488416.1">
    <property type="nucleotide sequence ID" value="NZ_LR536450.1"/>
</dbReference>
<dbReference type="EMBL" id="LR536450">
    <property type="protein sequence ID" value="VFU08419.1"/>
    <property type="molecule type" value="Genomic_DNA"/>
</dbReference>
<name>A0A4U8YYA5_METTU</name>
<evidence type="ECO:0000256" key="1">
    <source>
        <dbReference type="SAM" id="MobiDB-lite"/>
    </source>
</evidence>
<proteinExistence type="predicted"/>
<dbReference type="KEGG" id="mtun:MTUNDRAET4_1526"/>
<organism evidence="2 3">
    <name type="scientific">Methylocella tundrae</name>
    <dbReference type="NCBI Taxonomy" id="227605"/>
    <lineage>
        <taxon>Bacteria</taxon>
        <taxon>Pseudomonadati</taxon>
        <taxon>Pseudomonadota</taxon>
        <taxon>Alphaproteobacteria</taxon>
        <taxon>Hyphomicrobiales</taxon>
        <taxon>Beijerinckiaceae</taxon>
        <taxon>Methylocella</taxon>
    </lineage>
</organism>